<evidence type="ECO:0000313" key="3">
    <source>
        <dbReference type="EMBL" id="EOA11962.1"/>
    </source>
</evidence>
<reference evidence="4" key="1">
    <citation type="journal article" date="2013" name="Nat. Genet.">
        <title>The Capsella rubella genome and the genomic consequences of rapid mating system evolution.</title>
        <authorList>
            <person name="Slotte T."/>
            <person name="Hazzouri K.M."/>
            <person name="Agren J.A."/>
            <person name="Koenig D."/>
            <person name="Maumus F."/>
            <person name="Guo Y.L."/>
            <person name="Steige K."/>
            <person name="Platts A.E."/>
            <person name="Escobar J.S."/>
            <person name="Newman L.K."/>
            <person name="Wang W."/>
            <person name="Mandakova T."/>
            <person name="Vello E."/>
            <person name="Smith L.M."/>
            <person name="Henz S.R."/>
            <person name="Steffen J."/>
            <person name="Takuno S."/>
            <person name="Brandvain Y."/>
            <person name="Coop G."/>
            <person name="Andolfatto P."/>
            <person name="Hu T.T."/>
            <person name="Blanchette M."/>
            <person name="Clark R.M."/>
            <person name="Quesneville H."/>
            <person name="Nordborg M."/>
            <person name="Gaut B.S."/>
            <person name="Lysak M.A."/>
            <person name="Jenkins J."/>
            <person name="Grimwood J."/>
            <person name="Chapman J."/>
            <person name="Prochnik S."/>
            <person name="Shu S."/>
            <person name="Rokhsar D."/>
            <person name="Schmutz J."/>
            <person name="Weigel D."/>
            <person name="Wright S.I."/>
        </authorList>
    </citation>
    <scope>NUCLEOTIDE SEQUENCE [LARGE SCALE GENOMIC DNA]</scope>
    <source>
        <strain evidence="4">cv. Monte Gargano</strain>
    </source>
</reference>
<dbReference type="STRING" id="81985.R0ESH2"/>
<dbReference type="Proteomes" id="UP000029121">
    <property type="component" value="Unassembled WGS sequence"/>
</dbReference>
<dbReference type="EMBL" id="KB871056">
    <property type="protein sequence ID" value="EOA11962.1"/>
    <property type="molecule type" value="Genomic_DNA"/>
</dbReference>
<dbReference type="InterPro" id="IPR016159">
    <property type="entry name" value="Cullin_repeat-like_dom_sf"/>
</dbReference>
<dbReference type="GO" id="GO:0006511">
    <property type="term" value="P:ubiquitin-dependent protein catabolic process"/>
    <property type="evidence" value="ECO:0007669"/>
    <property type="project" value="InterPro"/>
</dbReference>
<dbReference type="PANTHER" id="PTHR11932">
    <property type="entry name" value="CULLIN"/>
    <property type="match status" value="1"/>
</dbReference>
<dbReference type="FunFam" id="1.20.1310.10:FF:000001">
    <property type="entry name" value="Cullin 3"/>
    <property type="match status" value="1"/>
</dbReference>
<dbReference type="InterPro" id="IPR045093">
    <property type="entry name" value="Cullin"/>
</dbReference>
<dbReference type="FunFam" id="1.20.1310.10:FF:000021">
    <property type="entry name" value="Cullin-1, putative"/>
    <property type="match status" value="1"/>
</dbReference>
<keyword evidence="4" id="KW-1185">Reference proteome</keyword>
<sequence>SSTRMLSFEEGWSCMQEGITKMTKILEGEPEPQFTPTQYVDLYTTVYDMCTQKYFDYSQQHYEKYRQVIEDYTIQTVLPSLREKHGNDMLEELIKRWNNHNIMVKWLARFFEYIERFYIPRLSLSPLKTVGLICFRDLVYREMHSTAKEAVLALIHKEREGEKIDRELVKSVLDIYVEIGMGNLEKYEEDFESFMVQDTASYYSGKVSRWIQEDSCLDFMLKCDEYLKKEKERVTHYLHSSTEPKLVEAVKDAFEILKKDGGNEKLKCYP</sequence>
<name>R0ESH2_9BRAS</name>
<dbReference type="Gene3D" id="1.20.1310.10">
    <property type="entry name" value="Cullin Repeats"/>
    <property type="match status" value="2"/>
</dbReference>
<proteinExistence type="inferred from homology"/>
<organism evidence="3 4">
    <name type="scientific">Capsella rubella</name>
    <dbReference type="NCBI Taxonomy" id="81985"/>
    <lineage>
        <taxon>Eukaryota</taxon>
        <taxon>Viridiplantae</taxon>
        <taxon>Streptophyta</taxon>
        <taxon>Embryophyta</taxon>
        <taxon>Tracheophyta</taxon>
        <taxon>Spermatophyta</taxon>
        <taxon>Magnoliopsida</taxon>
        <taxon>eudicotyledons</taxon>
        <taxon>Gunneridae</taxon>
        <taxon>Pentapetalae</taxon>
        <taxon>rosids</taxon>
        <taxon>malvids</taxon>
        <taxon>Brassicales</taxon>
        <taxon>Brassicaceae</taxon>
        <taxon>Camelineae</taxon>
        <taxon>Capsella</taxon>
    </lineage>
</organism>
<feature type="non-terminal residue" evidence="3">
    <location>
        <position position="1"/>
    </location>
</feature>
<accession>R0ESH2</accession>
<evidence type="ECO:0000313" key="4">
    <source>
        <dbReference type="Proteomes" id="UP000029121"/>
    </source>
</evidence>
<evidence type="ECO:0000259" key="2">
    <source>
        <dbReference type="Pfam" id="PF00888"/>
    </source>
</evidence>
<feature type="domain" description="Cullin N-terminal" evidence="2">
    <location>
        <begin position="23"/>
        <end position="252"/>
    </location>
</feature>
<dbReference type="OrthoDB" id="1072357at2759"/>
<dbReference type="KEGG" id="crb:17874198"/>
<dbReference type="Pfam" id="PF00888">
    <property type="entry name" value="Cullin"/>
    <property type="match status" value="1"/>
</dbReference>
<dbReference type="eggNOG" id="KOG2166">
    <property type="taxonomic scope" value="Eukaryota"/>
</dbReference>
<dbReference type="AlphaFoldDB" id="R0ESH2"/>
<dbReference type="GO" id="GO:0031625">
    <property type="term" value="F:ubiquitin protein ligase binding"/>
    <property type="evidence" value="ECO:0007669"/>
    <property type="project" value="InterPro"/>
</dbReference>
<gene>
    <name evidence="3" type="ORF">CARUB_v10012750mg</name>
</gene>
<evidence type="ECO:0000256" key="1">
    <source>
        <dbReference type="ARBA" id="ARBA00006019"/>
    </source>
</evidence>
<dbReference type="SUPFAM" id="SSF74788">
    <property type="entry name" value="Cullin repeat-like"/>
    <property type="match status" value="1"/>
</dbReference>
<comment type="similarity">
    <text evidence="1">Belongs to the cullin family.</text>
</comment>
<protein>
    <recommendedName>
        <fullName evidence="2">Cullin N-terminal domain-containing protein</fullName>
    </recommendedName>
</protein>
<dbReference type="InterPro" id="IPR001373">
    <property type="entry name" value="Cullin_N"/>
</dbReference>